<protein>
    <submittedName>
        <fullName evidence="1">Peroxin</fullName>
    </submittedName>
</protein>
<accession>A0ACC2TAA1</accession>
<gene>
    <name evidence="1" type="primary">PEX3_3</name>
    <name evidence="1" type="ORF">DSO57_1037389</name>
</gene>
<proteinExistence type="predicted"/>
<dbReference type="Proteomes" id="UP001165960">
    <property type="component" value="Unassembled WGS sequence"/>
</dbReference>
<keyword evidence="2" id="KW-1185">Reference proteome</keyword>
<reference evidence="1" key="1">
    <citation type="submission" date="2022-04" db="EMBL/GenBank/DDBJ databases">
        <title>Genome of the entomopathogenic fungus Entomophthora muscae.</title>
        <authorList>
            <person name="Elya C."/>
            <person name="Lovett B.R."/>
            <person name="Lee E."/>
            <person name="Macias A.M."/>
            <person name="Hajek A.E."/>
            <person name="De Bivort B.L."/>
            <person name="Kasson M.T."/>
            <person name="De Fine Licht H.H."/>
            <person name="Stajich J.E."/>
        </authorList>
    </citation>
    <scope>NUCLEOTIDE SEQUENCE</scope>
    <source>
        <strain evidence="1">Berkeley</strain>
    </source>
</reference>
<comment type="caution">
    <text evidence="1">The sequence shown here is derived from an EMBL/GenBank/DDBJ whole genome shotgun (WGS) entry which is preliminary data.</text>
</comment>
<organism evidence="1 2">
    <name type="scientific">Entomophthora muscae</name>
    <dbReference type="NCBI Taxonomy" id="34485"/>
    <lineage>
        <taxon>Eukaryota</taxon>
        <taxon>Fungi</taxon>
        <taxon>Fungi incertae sedis</taxon>
        <taxon>Zoopagomycota</taxon>
        <taxon>Entomophthoromycotina</taxon>
        <taxon>Entomophthoromycetes</taxon>
        <taxon>Entomophthorales</taxon>
        <taxon>Entomophthoraceae</taxon>
        <taxon>Entomophthora</taxon>
    </lineage>
</organism>
<dbReference type="EMBL" id="QTSX02003239">
    <property type="protein sequence ID" value="KAJ9071396.1"/>
    <property type="molecule type" value="Genomic_DNA"/>
</dbReference>
<sequence length="419" mass="47651">MLQRIVDYYKRHKRPILVTGGIISVAYLTSHYAKQKFLQFQDRNAKARAAKENLRRRFDQNQLDAMYSVLALVEVIRDQIETRFNHEELVGRIANLKTRNLADPENPEEAKQPVVTKLQLWEDLKIMTFTRALGSIYVVELLGILGHIQMNLVGRLIYIESVVGEQPAYDAMGKTGNDVSSLNDLMEATSTPAKVSYDNERLYLSFSWWFINRGWKDVIKIVQEVVNETVGSIPLKQKFNYNELVLLFATLRSEIDQKLFMDPEVILDLLLPSDSKGEREVLRACGALGIDVSSEQESINEGLRILLDETKDFIECSDFSLVRSKAMDAMLEFMLVDLKDKLCPSSDGSDSLASSPRIIEMPLNEDIPSQPLAKLLPVLAQLSYPVLRSNSNPYLRELAQCKEMQAFSAIIYSSFEILN</sequence>
<name>A0ACC2TAA1_9FUNG</name>
<evidence type="ECO:0000313" key="2">
    <source>
        <dbReference type="Proteomes" id="UP001165960"/>
    </source>
</evidence>
<evidence type="ECO:0000313" key="1">
    <source>
        <dbReference type="EMBL" id="KAJ9071396.1"/>
    </source>
</evidence>